<dbReference type="AlphaFoldDB" id="A0A1G4M823"/>
<gene>
    <name evidence="1" type="ORF">LAFE_0B07052G</name>
</gene>
<dbReference type="PANTHER" id="PTHR10953:SF29">
    <property type="entry name" value="NEDD8-ACTIVATING ENZYME E1 REGULATORY SUBUNIT"/>
    <property type="match status" value="1"/>
</dbReference>
<reference evidence="2" key="1">
    <citation type="submission" date="2016-03" db="EMBL/GenBank/DDBJ databases">
        <authorList>
            <person name="Devillers H."/>
        </authorList>
    </citation>
    <scope>NUCLEOTIDE SEQUENCE [LARGE SCALE GENOMIC DNA]</scope>
</reference>
<organism evidence="1 2">
    <name type="scientific">Lachancea fermentati</name>
    <name type="common">Zygosaccharomyces fermentati</name>
    <dbReference type="NCBI Taxonomy" id="4955"/>
    <lineage>
        <taxon>Eukaryota</taxon>
        <taxon>Fungi</taxon>
        <taxon>Dikarya</taxon>
        <taxon>Ascomycota</taxon>
        <taxon>Saccharomycotina</taxon>
        <taxon>Saccharomycetes</taxon>
        <taxon>Saccharomycetales</taxon>
        <taxon>Saccharomycetaceae</taxon>
        <taxon>Lachancea</taxon>
    </lineage>
</organism>
<dbReference type="GO" id="GO:0045116">
    <property type="term" value="P:protein neddylation"/>
    <property type="evidence" value="ECO:0007669"/>
    <property type="project" value="TreeGrafter"/>
</dbReference>
<accession>A0A1G4M823</accession>
<name>A0A1G4M823_LACFM</name>
<proteinExistence type="predicted"/>
<protein>
    <submittedName>
        <fullName evidence="1">LAFE_0B07052g1_1</fullName>
    </submittedName>
</protein>
<dbReference type="PANTHER" id="PTHR10953">
    <property type="entry name" value="UBIQUITIN-ACTIVATING ENZYME E1"/>
    <property type="match status" value="1"/>
</dbReference>
<dbReference type="SUPFAM" id="SSF69572">
    <property type="entry name" value="Activating enzymes of the ubiquitin-like proteins"/>
    <property type="match status" value="1"/>
</dbReference>
<dbReference type="InterPro" id="IPR045886">
    <property type="entry name" value="ThiF/MoeB/HesA"/>
</dbReference>
<dbReference type="GO" id="GO:0019781">
    <property type="term" value="F:NEDD8 activating enzyme activity"/>
    <property type="evidence" value="ECO:0007669"/>
    <property type="project" value="TreeGrafter"/>
</dbReference>
<dbReference type="EMBL" id="LT598489">
    <property type="protein sequence ID" value="SCV99993.1"/>
    <property type="molecule type" value="Genomic_DNA"/>
</dbReference>
<dbReference type="InterPro" id="IPR035985">
    <property type="entry name" value="Ubiquitin-activating_enz"/>
</dbReference>
<dbReference type="Proteomes" id="UP000190831">
    <property type="component" value="Chromosome B"/>
</dbReference>
<evidence type="ECO:0000313" key="1">
    <source>
        <dbReference type="EMBL" id="SCV99993.1"/>
    </source>
</evidence>
<keyword evidence="2" id="KW-1185">Reference proteome</keyword>
<evidence type="ECO:0000313" key="2">
    <source>
        <dbReference type="Proteomes" id="UP000190831"/>
    </source>
</evidence>
<dbReference type="Gene3D" id="3.40.50.720">
    <property type="entry name" value="NAD(P)-binding Rossmann-like Domain"/>
    <property type="match status" value="3"/>
</dbReference>
<dbReference type="OrthoDB" id="1708823at2759"/>
<sequence length="459" mass="52573">MDKYDRQLRLWDRRGQELLTEARICIVGQSSLGQEVLKNLLLPGASNFTVITEKMQSDQSFFEGGSLMRLNPRASIETVCWDTNQMANKHFWEKFDLVVIVTTYFKILEVLSKVKLPRSLICCTHEFSGYVRFISPHPHFVIESHPQHTTPDLRIMNPWTELKYYLESFDFTLEEDDFSDVPYIVIIYQALLSVKKRGDPVSRDAIKEEIRGMRALVHEGTTGANLYEAERFAHLATAQSEKVPDNLVRCFELLDQAPENGFDQTVQILLKSLKIYLGSDYSDKQLPLSGSIPDMISSTENYNNLKDLYQKKAKEDVKYFSSIVAKSRVHIPDTVINTFCKNTKNLRVVLPSRSLCFRPQATQILSQQQDAPTDLVKLLTDLINKQFKISDADSKNKMDTEKQSNSEMKSESKKFYPVISLIAGIAAQESIKILTHQFVPIENTFVYNGISNQSWTLKL</sequence>
<dbReference type="STRING" id="4955.A0A1G4M823"/>
<dbReference type="GO" id="GO:0005737">
    <property type="term" value="C:cytoplasm"/>
    <property type="evidence" value="ECO:0007669"/>
    <property type="project" value="TreeGrafter"/>
</dbReference>
<dbReference type="OMA" id="KLITHQY"/>